<keyword evidence="1" id="KW-0472">Membrane</keyword>
<gene>
    <name evidence="2" type="ORF">WKR92_02175</name>
</gene>
<evidence type="ECO:0000313" key="2">
    <source>
        <dbReference type="EMBL" id="MFB5944632.1"/>
    </source>
</evidence>
<feature type="transmembrane region" description="Helical" evidence="1">
    <location>
        <begin position="144"/>
        <end position="160"/>
    </location>
</feature>
<organism evidence="2 3">
    <name type="scientific">Albibacterium profundi</name>
    <dbReference type="NCBI Taxonomy" id="3134906"/>
    <lineage>
        <taxon>Bacteria</taxon>
        <taxon>Pseudomonadati</taxon>
        <taxon>Bacteroidota</taxon>
        <taxon>Sphingobacteriia</taxon>
        <taxon>Sphingobacteriales</taxon>
        <taxon>Sphingobacteriaceae</taxon>
        <taxon>Albibacterium</taxon>
    </lineage>
</organism>
<sequence>MYKSSYKLLLLVLAIVFIPLLSQAQKNEINHFIVKETLVKNGKLAIIATDSLENPLDYINGTFQFTVNGFTSGLEFSDGVATTKNEVEHSTFAFIKHVNTSGSHGQLYYLNKTESGIDVFQISWIWLILVPVVLILLVMMFRKLLTVAIIVFLIFLYFNYRQGLDLSTFFETIVHGIQNLF</sequence>
<comment type="caution">
    <text evidence="2">The sequence shown here is derived from an EMBL/GenBank/DDBJ whole genome shotgun (WGS) entry which is preliminary data.</text>
</comment>
<dbReference type="EMBL" id="JBBVGT010000002">
    <property type="protein sequence ID" value="MFB5944632.1"/>
    <property type="molecule type" value="Genomic_DNA"/>
</dbReference>
<dbReference type="RefSeq" id="WP_375556196.1">
    <property type="nucleotide sequence ID" value="NZ_JBBVGT010000002.1"/>
</dbReference>
<feature type="transmembrane region" description="Helical" evidence="1">
    <location>
        <begin position="119"/>
        <end position="137"/>
    </location>
</feature>
<keyword evidence="1" id="KW-0812">Transmembrane</keyword>
<evidence type="ECO:0000313" key="3">
    <source>
        <dbReference type="Proteomes" id="UP001580928"/>
    </source>
</evidence>
<name>A0ABV5CE17_9SPHI</name>
<protein>
    <submittedName>
        <fullName evidence="2">Uncharacterized protein</fullName>
    </submittedName>
</protein>
<proteinExistence type="predicted"/>
<keyword evidence="3" id="KW-1185">Reference proteome</keyword>
<accession>A0ABV5CE17</accession>
<reference evidence="2 3" key="1">
    <citation type="submission" date="2024-04" db="EMBL/GenBank/DDBJ databases">
        <title>Albibacterium profundi sp. nov., isolated from sediment of the Challenger Deep of Mariana Trench.</title>
        <authorList>
            <person name="Wang Y."/>
        </authorList>
    </citation>
    <scope>NUCLEOTIDE SEQUENCE [LARGE SCALE GENOMIC DNA]</scope>
    <source>
        <strain evidence="2 3">RHL897</strain>
    </source>
</reference>
<keyword evidence="1" id="KW-1133">Transmembrane helix</keyword>
<dbReference type="Proteomes" id="UP001580928">
    <property type="component" value="Unassembled WGS sequence"/>
</dbReference>
<evidence type="ECO:0000256" key="1">
    <source>
        <dbReference type="SAM" id="Phobius"/>
    </source>
</evidence>